<dbReference type="InterPro" id="IPR052703">
    <property type="entry name" value="Aromatic_CoA_ox/epox"/>
</dbReference>
<protein>
    <recommendedName>
        <fullName evidence="3">Phenylacetic acid degradation protein</fullName>
    </recommendedName>
</protein>
<evidence type="ECO:0000313" key="1">
    <source>
        <dbReference type="EMBL" id="UGS35550.1"/>
    </source>
</evidence>
<dbReference type="AlphaFoldDB" id="A0A9E7BZM9"/>
<accession>A0A9E7BZM9</accession>
<name>A0A9E7BZM9_9ACTN</name>
<organism evidence="1 2">
    <name type="scientific">Capillimicrobium parvum</name>
    <dbReference type="NCBI Taxonomy" id="2884022"/>
    <lineage>
        <taxon>Bacteria</taxon>
        <taxon>Bacillati</taxon>
        <taxon>Actinomycetota</taxon>
        <taxon>Thermoleophilia</taxon>
        <taxon>Solirubrobacterales</taxon>
        <taxon>Capillimicrobiaceae</taxon>
        <taxon>Capillimicrobium</taxon>
    </lineage>
</organism>
<reference evidence="1" key="1">
    <citation type="journal article" date="2022" name="Int. J. Syst. Evol. Microbiol.">
        <title>Pseudomonas aegrilactucae sp. nov. and Pseudomonas morbosilactucae sp. nov., pathogens causing bacterial rot of lettuce in Japan.</title>
        <authorList>
            <person name="Sawada H."/>
            <person name="Fujikawa T."/>
            <person name="Satou M."/>
        </authorList>
    </citation>
    <scope>NUCLEOTIDE SEQUENCE</scope>
    <source>
        <strain evidence="1">0166_1</strain>
    </source>
</reference>
<evidence type="ECO:0000313" key="2">
    <source>
        <dbReference type="Proteomes" id="UP001162834"/>
    </source>
</evidence>
<evidence type="ECO:0008006" key="3">
    <source>
        <dbReference type="Google" id="ProtNLM"/>
    </source>
</evidence>
<proteinExistence type="predicted"/>
<dbReference type="PANTHER" id="PTHR30458:SF0">
    <property type="entry name" value="1,2-PHENYLACETYL-COA EPOXIDASE, SUBUNIT C"/>
    <property type="match status" value="1"/>
</dbReference>
<dbReference type="GO" id="GO:0005829">
    <property type="term" value="C:cytosol"/>
    <property type="evidence" value="ECO:0007669"/>
    <property type="project" value="TreeGrafter"/>
</dbReference>
<gene>
    <name evidence="1" type="ORF">DSM104329_01943</name>
</gene>
<dbReference type="InterPro" id="IPR009078">
    <property type="entry name" value="Ferritin-like_SF"/>
</dbReference>
<dbReference type="Gene3D" id="1.20.1260.10">
    <property type="match status" value="1"/>
</dbReference>
<dbReference type="Proteomes" id="UP001162834">
    <property type="component" value="Chromosome"/>
</dbReference>
<dbReference type="RefSeq" id="WP_259315233.1">
    <property type="nucleotide sequence ID" value="NZ_CP087164.1"/>
</dbReference>
<dbReference type="InterPro" id="IPR012347">
    <property type="entry name" value="Ferritin-like"/>
</dbReference>
<dbReference type="SUPFAM" id="SSF47240">
    <property type="entry name" value="Ferritin-like"/>
    <property type="match status" value="1"/>
</dbReference>
<dbReference type="KEGG" id="sbae:DSM104329_01943"/>
<keyword evidence="2" id="KW-1185">Reference proteome</keyword>
<dbReference type="EMBL" id="CP087164">
    <property type="protein sequence ID" value="UGS35550.1"/>
    <property type="molecule type" value="Genomic_DNA"/>
</dbReference>
<dbReference type="InterPro" id="IPR007814">
    <property type="entry name" value="PaaA_PaaC"/>
</dbReference>
<dbReference type="PANTHER" id="PTHR30458">
    <property type="entry name" value="PHENYLACETIC ACID DEGRADATION PROTEIN PAA"/>
    <property type="match status" value="1"/>
</dbReference>
<dbReference type="GO" id="GO:0010124">
    <property type="term" value="P:phenylacetate catabolic process"/>
    <property type="evidence" value="ECO:0007669"/>
    <property type="project" value="InterPro"/>
</dbReference>
<dbReference type="Pfam" id="PF05138">
    <property type="entry name" value="PaaA_PaaC"/>
    <property type="match status" value="1"/>
</dbReference>
<sequence>MSLTISPQVCMASLVGSLADNKAALGRRYAEWAVSAPTLESAVAAAAMAQDELGHARSTYPVLHALGVEDPEAAGGRRLALLDDELPDWTAFIAANLLVDGVLATFVAACVDSSVEQMASRARKILQEEGSHRVHAEAWAKRLCRGSQQERDAFVAALLSTWEQAGRWAGPDDDPGFAAVMEAGMVTQSPAQQRELVRAWLVALLEREGVAIALDEPADWSRWDAETRRWTP</sequence>